<keyword evidence="3" id="KW-1185">Reference proteome</keyword>
<dbReference type="Proteomes" id="UP001321305">
    <property type="component" value="Chromosome"/>
</dbReference>
<protein>
    <recommendedName>
        <fullName evidence="1">DinB-like domain-containing protein</fullName>
    </recommendedName>
</protein>
<feature type="domain" description="DinB-like" evidence="1">
    <location>
        <begin position="52"/>
        <end position="182"/>
    </location>
</feature>
<dbReference type="InterPro" id="IPR024775">
    <property type="entry name" value="DinB-like"/>
</dbReference>
<dbReference type="Pfam" id="PF12867">
    <property type="entry name" value="DinB_2"/>
    <property type="match status" value="1"/>
</dbReference>
<evidence type="ECO:0000259" key="1">
    <source>
        <dbReference type="Pfam" id="PF12867"/>
    </source>
</evidence>
<organism evidence="2 3">
    <name type="scientific">Mycovorax composti</name>
    <dbReference type="NCBI Taxonomy" id="2962693"/>
    <lineage>
        <taxon>Bacteria</taxon>
        <taxon>Pseudomonadati</taxon>
        <taxon>Bacteroidota</taxon>
        <taxon>Chitinophagia</taxon>
        <taxon>Chitinophagales</taxon>
        <taxon>Chitinophagaceae</taxon>
        <taxon>Mycovorax</taxon>
    </lineage>
</organism>
<evidence type="ECO:0000313" key="2">
    <source>
        <dbReference type="EMBL" id="WWC84334.1"/>
    </source>
</evidence>
<dbReference type="Gene3D" id="1.20.120.450">
    <property type="entry name" value="dinb family like domain"/>
    <property type="match status" value="1"/>
</dbReference>
<gene>
    <name evidence="2" type="ORF">PIECOFPK_02069</name>
</gene>
<evidence type="ECO:0000313" key="3">
    <source>
        <dbReference type="Proteomes" id="UP001321305"/>
    </source>
</evidence>
<name>A0ABZ2ELZ6_9BACT</name>
<dbReference type="SUPFAM" id="SSF109854">
    <property type="entry name" value="DinB/YfiT-like putative metalloenzymes"/>
    <property type="match status" value="1"/>
</dbReference>
<sequence>MTETGTDICKQAKRTNILYMNITPWFDRSFSFPIAIDQFPFLLQRLQCTALRVQALTQYLPEWQLNLKPDGKWSIKEHIGHMLIMEPLWQHRFKDLINKHTTMTPADLNNTATHEARFNQYNISRIINQFKQQRLKTLHLLAKLETSAFEYTLLHPRLHLPMRITDLMYFVAEHDDHHINTIKQFKNS</sequence>
<accession>A0ABZ2ELZ6</accession>
<dbReference type="InterPro" id="IPR034660">
    <property type="entry name" value="DinB/YfiT-like"/>
</dbReference>
<proteinExistence type="predicted"/>
<reference evidence="3" key="1">
    <citation type="submission" date="2024-01" db="EMBL/GenBank/DDBJ databases">
        <title>Mycovorax composti gen. nov. sp. nov., a member of the family Chitinophagaceae isolated from button mushroom compost.</title>
        <authorList>
            <person name="Thai M."/>
            <person name="Bell T.L."/>
            <person name="Kertesz M.A."/>
        </authorList>
    </citation>
    <scope>NUCLEOTIDE SEQUENCE [LARGE SCALE GENOMIC DNA]</scope>
    <source>
        <strain evidence="3">C216</strain>
    </source>
</reference>
<dbReference type="EMBL" id="CP144143">
    <property type="protein sequence ID" value="WWC84334.1"/>
    <property type="molecule type" value="Genomic_DNA"/>
</dbReference>